<dbReference type="Proteomes" id="UP000257139">
    <property type="component" value="Chromosome CBM2594_b"/>
</dbReference>
<evidence type="ECO:0000313" key="1">
    <source>
        <dbReference type="EMBL" id="SPC21579.1"/>
    </source>
</evidence>
<protein>
    <submittedName>
        <fullName evidence="1">Uncharacterized protein</fullName>
    </submittedName>
</protein>
<name>A0A7Z7JDK8_9BURK</name>
<dbReference type="AlphaFoldDB" id="A0A7Z7JDK8"/>
<evidence type="ECO:0000313" key="2">
    <source>
        <dbReference type="Proteomes" id="UP000257139"/>
    </source>
</evidence>
<proteinExistence type="predicted"/>
<gene>
    <name evidence="1" type="ORF">CBM2594_B10683</name>
</gene>
<sequence>MWRWPSCWRGSTSWNPAWIPAHRARPEPARRQKPPAAYARRGLSVPGEAKPHTGIFIIS</sequence>
<accession>A0A7Z7JDK8</accession>
<reference evidence="1 2" key="1">
    <citation type="submission" date="2018-01" db="EMBL/GenBank/DDBJ databases">
        <authorList>
            <person name="Clerissi C."/>
        </authorList>
    </citation>
    <scope>NUCLEOTIDE SEQUENCE [LARGE SCALE GENOMIC DNA]</scope>
    <source>
        <strain evidence="1">Cupriavidus taiwanensis STM 6021</strain>
    </source>
</reference>
<dbReference type="EMBL" id="LT978514">
    <property type="protein sequence ID" value="SPC21579.1"/>
    <property type="molecule type" value="Genomic_DNA"/>
</dbReference>
<organism evidence="1 2">
    <name type="scientific">Cupriavidus taiwanensis</name>
    <dbReference type="NCBI Taxonomy" id="164546"/>
    <lineage>
        <taxon>Bacteria</taxon>
        <taxon>Pseudomonadati</taxon>
        <taxon>Pseudomonadota</taxon>
        <taxon>Betaproteobacteria</taxon>
        <taxon>Burkholderiales</taxon>
        <taxon>Burkholderiaceae</taxon>
        <taxon>Cupriavidus</taxon>
    </lineage>
</organism>